<protein>
    <recommendedName>
        <fullName evidence="3">non-specific serine/threonine protein kinase</fullName>
        <ecNumber evidence="3">2.7.11.1</ecNumber>
    </recommendedName>
</protein>
<dbReference type="InterPro" id="IPR051716">
    <property type="entry name" value="Plant_RL_S/T_kinase"/>
</dbReference>
<keyword evidence="8" id="KW-0732">Signal</keyword>
<dbReference type="Gene3D" id="3.80.10.10">
    <property type="entry name" value="Ribonuclease Inhibitor"/>
    <property type="match status" value="4"/>
</dbReference>
<dbReference type="InterPro" id="IPR001611">
    <property type="entry name" value="Leu-rich_rpt"/>
</dbReference>
<keyword evidence="10 19" id="KW-0547">Nucleotide-binding</keyword>
<dbReference type="InterPro" id="IPR000719">
    <property type="entry name" value="Prot_kinase_dom"/>
</dbReference>
<dbReference type="SUPFAM" id="SSF52047">
    <property type="entry name" value="RNI-like"/>
    <property type="match status" value="1"/>
</dbReference>
<keyword evidence="9" id="KW-0677">Repeat</keyword>
<keyword evidence="6" id="KW-0808">Transferase</keyword>
<keyword evidence="13 21" id="KW-1133">Transmembrane helix</keyword>
<evidence type="ECO:0000256" key="6">
    <source>
        <dbReference type="ARBA" id="ARBA00022679"/>
    </source>
</evidence>
<comment type="caution">
    <text evidence="23">The sequence shown here is derived from an EMBL/GenBank/DDBJ whole genome shotgun (WGS) entry which is preliminary data.</text>
</comment>
<dbReference type="Pfam" id="PF13855">
    <property type="entry name" value="LRR_8"/>
    <property type="match status" value="2"/>
</dbReference>
<dbReference type="GO" id="GO:0005524">
    <property type="term" value="F:ATP binding"/>
    <property type="evidence" value="ECO:0007669"/>
    <property type="project" value="UniProtKB-UniRule"/>
</dbReference>
<sequence>MALEYSSSYSLLSQLIITPFFFIFLLFPLYSILSFHVTFTSASTLATSLLNVQQDQEALALLTWKASLDNRAQYFLSSWSGRNSCHRWFGVTCHKSGSVSSLDLDSCGLRGTLHNFNFSSLPNLLTLNLHNNSLYGTIPINIGNLSKLITVLDFGFNHFIGVIPHQLGFLTSLNFLALPSNNFKGLIPPSIGNLRNLTTLYLHTNKISSSIPQKIGLLRSLSVLDLSANNLTGLIPPSIGNLRNLTILSLFKNKLSSSIPQEIGLLKSLNFLDLSTNNLIGPIPPSIGNLRNLTTLYLQRNKLSGFIPQEIGLLKSLNDLRLSTNNLIGSIPSSIGNLRNLTTLSLFKNELSGSIPQEIGLLRSLNDLQLSTNNLTGLIPSAIGNLRNLTTLYLFKNQLSGSIPQEIGWLKLLDDLYLAFNNLNGSIPTSLGNLSGLTFLSLHYNRLSGENNFIGQLPQEICHGSVLENFSAFGNQFTGPIPKSLKNCTSLFRVRLERNQLTGNIAESFGVYPNLNYIDLSNNNFYGEFSEKWGQCHMLTHLNISNNNISGVIPPQLGKAIQLQQLDLSANRLSGTIPKELGMFPLLFKLLLGNNILSGSIPSELGNLSNLEILDLASNSLSGPIPKQLGNFWKLSSLNLSENRFVDIIPNEIGKMHHLESLDLSQNMLTGEIPPLLGELQYLETLNLSHNELFGTIPHTFEDLISLIVADISYNQLKGPLPNIKAFAPFAAFKNNKGLCGNNVTHLKPCSVSRKKANKFSEEKNQVSRSKCGRSICNMGHDGELLYEQIIQGTDNFSSRQCIGTGGYGTVYKAELPTGRIVAVKKLHSSEDGDMADLKAFKSEIHALTQIRHRNIVKLYGFSSFAENSFLVYEFMEKGSLQNILSNDEEAEKLDWIVRLNIIKGVAKALSYMHHDCSPPLIHRDISSNNVLLDSEYEAHVSDFGTTRLLKSDSSNWTSFAGTFGYTAPELAYTMKVDNKTDVYSFGVVTLEVIMGRHPGELISSLLSSASPSSSSSPSPSTIHHLPLNDVMDQRPSPPVNQLAEEVVGATKLAFECLHVNPQSRPTMQQVARALSTQWPPSSKSFSMIMLGELLGHGHVGETS</sequence>
<keyword evidence="14 21" id="KW-0472">Membrane</keyword>
<evidence type="ECO:0000256" key="11">
    <source>
        <dbReference type="ARBA" id="ARBA00022777"/>
    </source>
</evidence>
<comment type="subcellular location">
    <subcellularLocation>
        <location evidence="1">Cell membrane</location>
    </subcellularLocation>
    <subcellularLocation>
        <location evidence="2">Membrane</location>
        <topology evidence="2">Single-pass type I membrane protein</topology>
    </subcellularLocation>
</comment>
<evidence type="ECO:0000256" key="19">
    <source>
        <dbReference type="PROSITE-ProRule" id="PRU10141"/>
    </source>
</evidence>
<dbReference type="GO" id="GO:0005886">
    <property type="term" value="C:plasma membrane"/>
    <property type="evidence" value="ECO:0007669"/>
    <property type="project" value="UniProtKB-SubCell"/>
</dbReference>
<dbReference type="GO" id="GO:0004674">
    <property type="term" value="F:protein serine/threonine kinase activity"/>
    <property type="evidence" value="ECO:0007669"/>
    <property type="project" value="UniProtKB-KW"/>
</dbReference>
<dbReference type="InterPro" id="IPR055414">
    <property type="entry name" value="LRR_R13L4/SHOC2-like"/>
</dbReference>
<comment type="catalytic activity">
    <reaction evidence="17">
        <text>L-threonyl-[protein] + ATP = O-phospho-L-threonyl-[protein] + ADP + H(+)</text>
        <dbReference type="Rhea" id="RHEA:46608"/>
        <dbReference type="Rhea" id="RHEA-COMP:11060"/>
        <dbReference type="Rhea" id="RHEA-COMP:11605"/>
        <dbReference type="ChEBI" id="CHEBI:15378"/>
        <dbReference type="ChEBI" id="CHEBI:30013"/>
        <dbReference type="ChEBI" id="CHEBI:30616"/>
        <dbReference type="ChEBI" id="CHEBI:61977"/>
        <dbReference type="ChEBI" id="CHEBI:456216"/>
        <dbReference type="EC" id="2.7.11.1"/>
    </reaction>
</comment>
<comment type="catalytic activity">
    <reaction evidence="18">
        <text>L-seryl-[protein] + ATP = O-phospho-L-seryl-[protein] + ADP + H(+)</text>
        <dbReference type="Rhea" id="RHEA:17989"/>
        <dbReference type="Rhea" id="RHEA-COMP:9863"/>
        <dbReference type="Rhea" id="RHEA-COMP:11604"/>
        <dbReference type="ChEBI" id="CHEBI:15378"/>
        <dbReference type="ChEBI" id="CHEBI:29999"/>
        <dbReference type="ChEBI" id="CHEBI:30616"/>
        <dbReference type="ChEBI" id="CHEBI:83421"/>
        <dbReference type="ChEBI" id="CHEBI:456216"/>
        <dbReference type="EC" id="2.7.11.1"/>
    </reaction>
</comment>
<gene>
    <name evidence="23" type="ORF">PVL29_016111</name>
</gene>
<evidence type="ECO:0000256" key="18">
    <source>
        <dbReference type="ARBA" id="ARBA00048679"/>
    </source>
</evidence>
<evidence type="ECO:0000256" key="3">
    <source>
        <dbReference type="ARBA" id="ARBA00012513"/>
    </source>
</evidence>
<evidence type="ECO:0000256" key="21">
    <source>
        <dbReference type="SAM" id="Phobius"/>
    </source>
</evidence>
<dbReference type="EMBL" id="JARBHA010000012">
    <property type="protein sequence ID" value="KAJ9687495.1"/>
    <property type="molecule type" value="Genomic_DNA"/>
</dbReference>
<dbReference type="Gene3D" id="3.30.200.20">
    <property type="entry name" value="Phosphorylase Kinase, domain 1"/>
    <property type="match status" value="1"/>
</dbReference>
<dbReference type="Proteomes" id="UP001168098">
    <property type="component" value="Unassembled WGS sequence"/>
</dbReference>
<evidence type="ECO:0000256" key="10">
    <source>
        <dbReference type="ARBA" id="ARBA00022741"/>
    </source>
</evidence>
<dbReference type="AlphaFoldDB" id="A0AA38ZEE3"/>
<dbReference type="PROSITE" id="PS00107">
    <property type="entry name" value="PROTEIN_KINASE_ATP"/>
    <property type="match status" value="1"/>
</dbReference>
<dbReference type="Pfam" id="PF08263">
    <property type="entry name" value="LRRNT_2"/>
    <property type="match status" value="1"/>
</dbReference>
<keyword evidence="11" id="KW-0418">Kinase</keyword>
<dbReference type="FunFam" id="1.10.510.10:FF:000445">
    <property type="entry name" value="MDIS1-interacting receptor like kinase 2"/>
    <property type="match status" value="1"/>
</dbReference>
<evidence type="ECO:0000256" key="17">
    <source>
        <dbReference type="ARBA" id="ARBA00047899"/>
    </source>
</evidence>
<dbReference type="InterPro" id="IPR003591">
    <property type="entry name" value="Leu-rich_rpt_typical-subtyp"/>
</dbReference>
<evidence type="ECO:0000256" key="14">
    <source>
        <dbReference type="ARBA" id="ARBA00023136"/>
    </source>
</evidence>
<evidence type="ECO:0000313" key="24">
    <source>
        <dbReference type="Proteomes" id="UP001168098"/>
    </source>
</evidence>
<dbReference type="PRINTS" id="PR00019">
    <property type="entry name" value="LEURICHRPT"/>
</dbReference>
<feature type="region of interest" description="Disordered" evidence="20">
    <location>
        <begin position="1007"/>
        <end position="1037"/>
    </location>
</feature>
<dbReference type="Pfam" id="PF00069">
    <property type="entry name" value="Pkinase"/>
    <property type="match status" value="1"/>
</dbReference>
<dbReference type="InterPro" id="IPR017441">
    <property type="entry name" value="Protein_kinase_ATP_BS"/>
</dbReference>
<evidence type="ECO:0000256" key="16">
    <source>
        <dbReference type="ARBA" id="ARBA00023180"/>
    </source>
</evidence>
<dbReference type="InterPro" id="IPR032675">
    <property type="entry name" value="LRR_dom_sf"/>
</dbReference>
<dbReference type="FunFam" id="3.80.10.10:FF:001375">
    <property type="entry name" value="Uncharacterized protein"/>
    <property type="match status" value="1"/>
</dbReference>
<feature type="binding site" evidence="19">
    <location>
        <position position="826"/>
    </location>
    <ligand>
        <name>ATP</name>
        <dbReference type="ChEBI" id="CHEBI:30616"/>
    </ligand>
</feature>
<evidence type="ECO:0000256" key="7">
    <source>
        <dbReference type="ARBA" id="ARBA00022692"/>
    </source>
</evidence>
<accession>A0AA38ZEE3</accession>
<dbReference type="PANTHER" id="PTHR48053:SF168">
    <property type="entry name" value="LRR RECEPTOR-LIKE KINASE FAMILY PROTEIN"/>
    <property type="match status" value="1"/>
</dbReference>
<keyword evidence="16" id="KW-0325">Glycoprotein</keyword>
<keyword evidence="15" id="KW-0675">Receptor</keyword>
<evidence type="ECO:0000256" key="8">
    <source>
        <dbReference type="ARBA" id="ARBA00022729"/>
    </source>
</evidence>
<dbReference type="CDD" id="cd14066">
    <property type="entry name" value="STKc_IRAK"/>
    <property type="match status" value="1"/>
</dbReference>
<dbReference type="EC" id="2.7.11.1" evidence="3"/>
<evidence type="ECO:0000313" key="23">
    <source>
        <dbReference type="EMBL" id="KAJ9687495.1"/>
    </source>
</evidence>
<dbReference type="SUPFAM" id="SSF52058">
    <property type="entry name" value="L domain-like"/>
    <property type="match status" value="1"/>
</dbReference>
<evidence type="ECO:0000256" key="9">
    <source>
        <dbReference type="ARBA" id="ARBA00022737"/>
    </source>
</evidence>
<keyword evidence="24" id="KW-1185">Reference proteome</keyword>
<organism evidence="23 24">
    <name type="scientific">Vitis rotundifolia</name>
    <name type="common">Muscadine grape</name>
    <dbReference type="NCBI Taxonomy" id="103349"/>
    <lineage>
        <taxon>Eukaryota</taxon>
        <taxon>Viridiplantae</taxon>
        <taxon>Streptophyta</taxon>
        <taxon>Embryophyta</taxon>
        <taxon>Tracheophyta</taxon>
        <taxon>Spermatophyta</taxon>
        <taxon>Magnoliopsida</taxon>
        <taxon>eudicotyledons</taxon>
        <taxon>Gunneridae</taxon>
        <taxon>Pentapetalae</taxon>
        <taxon>rosids</taxon>
        <taxon>Vitales</taxon>
        <taxon>Vitaceae</taxon>
        <taxon>Viteae</taxon>
        <taxon>Vitis</taxon>
    </lineage>
</organism>
<dbReference type="InterPro" id="IPR011009">
    <property type="entry name" value="Kinase-like_dom_sf"/>
</dbReference>
<dbReference type="SUPFAM" id="SSF56112">
    <property type="entry name" value="Protein kinase-like (PK-like)"/>
    <property type="match status" value="1"/>
</dbReference>
<feature type="domain" description="Protein kinase" evidence="22">
    <location>
        <begin position="797"/>
        <end position="1080"/>
    </location>
</feature>
<keyword evidence="7 21" id="KW-0812">Transmembrane</keyword>
<evidence type="ECO:0000256" key="20">
    <source>
        <dbReference type="SAM" id="MobiDB-lite"/>
    </source>
</evidence>
<dbReference type="FunFam" id="3.80.10.10:FF:002048">
    <property type="entry name" value="Uncharacterized protein"/>
    <property type="match status" value="1"/>
</dbReference>
<dbReference type="PROSITE" id="PS51450">
    <property type="entry name" value="LRR"/>
    <property type="match status" value="2"/>
</dbReference>
<dbReference type="PROSITE" id="PS50011">
    <property type="entry name" value="PROTEIN_KINASE_DOM"/>
    <property type="match status" value="1"/>
</dbReference>
<proteinExistence type="predicted"/>
<dbReference type="Pfam" id="PF00560">
    <property type="entry name" value="LRR_1"/>
    <property type="match status" value="5"/>
</dbReference>
<evidence type="ECO:0000256" key="13">
    <source>
        <dbReference type="ARBA" id="ARBA00022989"/>
    </source>
</evidence>
<dbReference type="FunFam" id="3.80.10.10:FF:000851">
    <property type="entry name" value="Probable leucine-rich repeat receptor-like protein kinase At1g35710"/>
    <property type="match status" value="1"/>
</dbReference>
<dbReference type="SMART" id="SM00369">
    <property type="entry name" value="LRR_TYP"/>
    <property type="match status" value="11"/>
</dbReference>
<evidence type="ECO:0000256" key="15">
    <source>
        <dbReference type="ARBA" id="ARBA00023170"/>
    </source>
</evidence>
<keyword evidence="5" id="KW-0433">Leucine-rich repeat</keyword>
<evidence type="ECO:0000256" key="4">
    <source>
        <dbReference type="ARBA" id="ARBA00022527"/>
    </source>
</evidence>
<keyword evidence="12 19" id="KW-0067">ATP-binding</keyword>
<dbReference type="InterPro" id="IPR008266">
    <property type="entry name" value="Tyr_kinase_AS"/>
</dbReference>
<dbReference type="Pfam" id="PF23598">
    <property type="entry name" value="LRR_14"/>
    <property type="match status" value="1"/>
</dbReference>
<dbReference type="SMART" id="SM00365">
    <property type="entry name" value="LRR_SD22"/>
    <property type="match status" value="6"/>
</dbReference>
<name>A0AA38ZEE3_VITRO</name>
<evidence type="ECO:0000256" key="12">
    <source>
        <dbReference type="ARBA" id="ARBA00022840"/>
    </source>
</evidence>
<dbReference type="FunFam" id="3.30.200.20:FF:001158">
    <property type="entry name" value="Os01g0296000 protein"/>
    <property type="match status" value="1"/>
</dbReference>
<evidence type="ECO:0000259" key="22">
    <source>
        <dbReference type="PROSITE" id="PS50011"/>
    </source>
</evidence>
<evidence type="ECO:0000256" key="1">
    <source>
        <dbReference type="ARBA" id="ARBA00004236"/>
    </source>
</evidence>
<evidence type="ECO:0000256" key="5">
    <source>
        <dbReference type="ARBA" id="ARBA00022614"/>
    </source>
</evidence>
<dbReference type="PANTHER" id="PTHR48053">
    <property type="entry name" value="LEUCINE RICH REPEAT FAMILY PROTEIN, EXPRESSED"/>
    <property type="match status" value="1"/>
</dbReference>
<dbReference type="InterPro" id="IPR013210">
    <property type="entry name" value="LRR_N_plant-typ"/>
</dbReference>
<feature type="compositionally biased region" description="Low complexity" evidence="20">
    <location>
        <begin position="1007"/>
        <end position="1021"/>
    </location>
</feature>
<keyword evidence="4" id="KW-0723">Serine/threonine-protein kinase</keyword>
<dbReference type="PROSITE" id="PS00109">
    <property type="entry name" value="PROTEIN_KINASE_TYR"/>
    <property type="match status" value="1"/>
</dbReference>
<reference evidence="23 24" key="1">
    <citation type="journal article" date="2023" name="BMC Biotechnol.">
        <title>Vitis rotundifolia cv Carlos genome sequencing.</title>
        <authorList>
            <person name="Huff M."/>
            <person name="Hulse-Kemp A."/>
            <person name="Scheffler B."/>
            <person name="Youngblood R."/>
            <person name="Simpson S."/>
            <person name="Babiker E."/>
            <person name="Staton M."/>
        </authorList>
    </citation>
    <scope>NUCLEOTIDE SEQUENCE [LARGE SCALE GENOMIC DNA]</scope>
    <source>
        <tissue evidence="23">Leaf</tissue>
    </source>
</reference>
<feature type="transmembrane region" description="Helical" evidence="21">
    <location>
        <begin position="12"/>
        <end position="33"/>
    </location>
</feature>
<dbReference type="Gene3D" id="1.10.510.10">
    <property type="entry name" value="Transferase(Phosphotransferase) domain 1"/>
    <property type="match status" value="1"/>
</dbReference>
<evidence type="ECO:0000256" key="2">
    <source>
        <dbReference type="ARBA" id="ARBA00004479"/>
    </source>
</evidence>